<protein>
    <recommendedName>
        <fullName evidence="6">Ribosomal RNA small subunit methyltransferase G</fullName>
        <ecNumber evidence="6">2.1.1.170</ecNumber>
    </recommendedName>
    <alternativeName>
        <fullName evidence="6">16S rRNA 7-methylguanosine methyltransferase</fullName>
        <shortName evidence="6">16S rRNA m7G methyltransferase</shortName>
    </alternativeName>
</protein>
<proteinExistence type="inferred from homology"/>
<dbReference type="InterPro" id="IPR003682">
    <property type="entry name" value="rRNA_ssu_MeTfrase_G"/>
</dbReference>
<dbReference type="PANTHER" id="PTHR31760">
    <property type="entry name" value="S-ADENOSYL-L-METHIONINE-DEPENDENT METHYLTRANSFERASES SUPERFAMILY PROTEIN"/>
    <property type="match status" value="1"/>
</dbReference>
<dbReference type="Proteomes" id="UP001597400">
    <property type="component" value="Unassembled WGS sequence"/>
</dbReference>
<dbReference type="PIRSF" id="PIRSF003078">
    <property type="entry name" value="GidB"/>
    <property type="match status" value="1"/>
</dbReference>
<organism evidence="7 8">
    <name type="scientific">Sphingomonas arantia</name>
    <dbReference type="NCBI Taxonomy" id="1460676"/>
    <lineage>
        <taxon>Bacteria</taxon>
        <taxon>Pseudomonadati</taxon>
        <taxon>Pseudomonadota</taxon>
        <taxon>Alphaproteobacteria</taxon>
        <taxon>Sphingomonadales</taxon>
        <taxon>Sphingomonadaceae</taxon>
        <taxon>Sphingomonas</taxon>
    </lineage>
</organism>
<evidence type="ECO:0000256" key="4">
    <source>
        <dbReference type="ARBA" id="ARBA00022679"/>
    </source>
</evidence>
<evidence type="ECO:0000313" key="8">
    <source>
        <dbReference type="Proteomes" id="UP001597400"/>
    </source>
</evidence>
<dbReference type="InterPro" id="IPR029063">
    <property type="entry name" value="SAM-dependent_MTases_sf"/>
</dbReference>
<dbReference type="HAMAP" id="MF_00074">
    <property type="entry name" value="16SrRNA_methyltr_G"/>
    <property type="match status" value="1"/>
</dbReference>
<feature type="binding site" evidence="6">
    <location>
        <position position="64"/>
    </location>
    <ligand>
        <name>S-adenosyl-L-methionine</name>
        <dbReference type="ChEBI" id="CHEBI:59789"/>
    </ligand>
</feature>
<feature type="binding site" evidence="6">
    <location>
        <position position="123"/>
    </location>
    <ligand>
        <name>S-adenosyl-L-methionine</name>
        <dbReference type="ChEBI" id="CHEBI:59789"/>
    </ligand>
</feature>
<feature type="binding site" evidence="6">
    <location>
        <position position="59"/>
    </location>
    <ligand>
        <name>S-adenosyl-L-methionine</name>
        <dbReference type="ChEBI" id="CHEBI:59789"/>
    </ligand>
</feature>
<feature type="binding site" evidence="6">
    <location>
        <begin position="109"/>
        <end position="110"/>
    </location>
    <ligand>
        <name>S-adenosyl-L-methionine</name>
        <dbReference type="ChEBI" id="CHEBI:59789"/>
    </ligand>
</feature>
<dbReference type="EC" id="2.1.1.170" evidence="6"/>
<dbReference type="NCBIfam" id="TIGR00138">
    <property type="entry name" value="rsmG_gidB"/>
    <property type="match status" value="1"/>
</dbReference>
<evidence type="ECO:0000256" key="2">
    <source>
        <dbReference type="ARBA" id="ARBA00022552"/>
    </source>
</evidence>
<keyword evidence="8" id="KW-1185">Reference proteome</keyword>
<reference evidence="8" key="1">
    <citation type="journal article" date="2019" name="Int. J. Syst. Evol. Microbiol.">
        <title>The Global Catalogue of Microorganisms (GCM) 10K type strain sequencing project: providing services to taxonomists for standard genome sequencing and annotation.</title>
        <authorList>
            <consortium name="The Broad Institute Genomics Platform"/>
            <consortium name="The Broad Institute Genome Sequencing Center for Infectious Disease"/>
            <person name="Wu L."/>
            <person name="Ma J."/>
        </authorList>
    </citation>
    <scope>NUCLEOTIDE SEQUENCE [LARGE SCALE GENOMIC DNA]</scope>
    <source>
        <strain evidence="8">CGMCC 1.12702</strain>
    </source>
</reference>
<dbReference type="Gene3D" id="3.40.50.150">
    <property type="entry name" value="Vaccinia Virus protein VP39"/>
    <property type="match status" value="1"/>
</dbReference>
<dbReference type="EMBL" id="JBHUGS010000001">
    <property type="protein sequence ID" value="MFD1949257.1"/>
    <property type="molecule type" value="Genomic_DNA"/>
</dbReference>
<dbReference type="Pfam" id="PF02527">
    <property type="entry name" value="GidB"/>
    <property type="match status" value="1"/>
</dbReference>
<dbReference type="RefSeq" id="WP_380926682.1">
    <property type="nucleotide sequence ID" value="NZ_JBHUGS010000001.1"/>
</dbReference>
<dbReference type="SUPFAM" id="SSF53335">
    <property type="entry name" value="S-adenosyl-L-methionine-dependent methyltransferases"/>
    <property type="match status" value="1"/>
</dbReference>
<dbReference type="GO" id="GO:0008168">
    <property type="term" value="F:methyltransferase activity"/>
    <property type="evidence" value="ECO:0007669"/>
    <property type="project" value="UniProtKB-KW"/>
</dbReference>
<comment type="caution">
    <text evidence="6">Lacks conserved residue(s) required for the propagation of feature annotation.</text>
</comment>
<gene>
    <name evidence="6 7" type="primary">rsmG</name>
    <name evidence="7" type="ORF">ACFSGX_00575</name>
</gene>
<keyword evidence="2 6" id="KW-0698">rRNA processing</keyword>
<comment type="subcellular location">
    <subcellularLocation>
        <location evidence="6">Cytoplasm</location>
    </subcellularLocation>
</comment>
<evidence type="ECO:0000256" key="5">
    <source>
        <dbReference type="ARBA" id="ARBA00022691"/>
    </source>
</evidence>
<keyword evidence="5 6" id="KW-0949">S-adenosyl-L-methionine</keyword>
<comment type="catalytic activity">
    <reaction evidence="6">
        <text>guanosine(527) in 16S rRNA + S-adenosyl-L-methionine = N(7)-methylguanosine(527) in 16S rRNA + S-adenosyl-L-homocysteine</text>
        <dbReference type="Rhea" id="RHEA:42732"/>
        <dbReference type="Rhea" id="RHEA-COMP:10209"/>
        <dbReference type="Rhea" id="RHEA-COMP:10210"/>
        <dbReference type="ChEBI" id="CHEBI:57856"/>
        <dbReference type="ChEBI" id="CHEBI:59789"/>
        <dbReference type="ChEBI" id="CHEBI:74269"/>
        <dbReference type="ChEBI" id="CHEBI:74480"/>
        <dbReference type="EC" id="2.1.1.170"/>
    </reaction>
</comment>
<dbReference type="GO" id="GO:0032259">
    <property type="term" value="P:methylation"/>
    <property type="evidence" value="ECO:0007669"/>
    <property type="project" value="UniProtKB-KW"/>
</dbReference>
<sequence length="197" mass="21651">MTDTSHDLLAAYANLVRDEATRQNLVSAASLDAFQTRHIDDSAQLLDLALPGGRWLDIGSGAGLPGIVLAILGAEVRLVESRRLRAEFLAHCIETLGLGDRATLHAGRIETMETEHFDRITARAYAPLPKLLDSAVRFSDRNTVWILPKGRTASSELDTVRGTWQGEFRVVPSRTDADAAIVVATNVRQTVRRKEPR</sequence>
<comment type="caution">
    <text evidence="7">The sequence shown here is derived from an EMBL/GenBank/DDBJ whole genome shotgun (WGS) entry which is preliminary data.</text>
</comment>
<comment type="similarity">
    <text evidence="6">Belongs to the methyltransferase superfamily. RNA methyltransferase RsmG family.</text>
</comment>
<name>A0ABW4TU82_9SPHN</name>
<evidence type="ECO:0000256" key="6">
    <source>
        <dbReference type="HAMAP-Rule" id="MF_00074"/>
    </source>
</evidence>
<comment type="function">
    <text evidence="6">Specifically methylates the N7 position of guanine in position 527 of 16S rRNA.</text>
</comment>
<evidence type="ECO:0000313" key="7">
    <source>
        <dbReference type="EMBL" id="MFD1949257.1"/>
    </source>
</evidence>
<keyword evidence="4 6" id="KW-0808">Transferase</keyword>
<evidence type="ECO:0000256" key="3">
    <source>
        <dbReference type="ARBA" id="ARBA00022603"/>
    </source>
</evidence>
<dbReference type="PANTHER" id="PTHR31760:SF0">
    <property type="entry name" value="S-ADENOSYL-L-METHIONINE-DEPENDENT METHYLTRANSFERASES SUPERFAMILY PROTEIN"/>
    <property type="match status" value="1"/>
</dbReference>
<evidence type="ECO:0000256" key="1">
    <source>
        <dbReference type="ARBA" id="ARBA00022490"/>
    </source>
</evidence>
<accession>A0ABW4TU82</accession>
<keyword evidence="1 6" id="KW-0963">Cytoplasm</keyword>
<keyword evidence="3 6" id="KW-0489">Methyltransferase</keyword>